<keyword evidence="2" id="KW-1185">Reference proteome</keyword>
<evidence type="ECO:0000313" key="2">
    <source>
        <dbReference type="Proteomes" id="UP000292082"/>
    </source>
</evidence>
<organism evidence="1 2">
    <name type="scientific">Dichomitus squalens</name>
    <dbReference type="NCBI Taxonomy" id="114155"/>
    <lineage>
        <taxon>Eukaryota</taxon>
        <taxon>Fungi</taxon>
        <taxon>Dikarya</taxon>
        <taxon>Basidiomycota</taxon>
        <taxon>Agaricomycotina</taxon>
        <taxon>Agaricomycetes</taxon>
        <taxon>Polyporales</taxon>
        <taxon>Polyporaceae</taxon>
        <taxon>Dichomitus</taxon>
    </lineage>
</organism>
<accession>A0A4Q9Q491</accession>
<name>A0A4Q9Q491_9APHY</name>
<dbReference type="AlphaFoldDB" id="A0A4Q9Q491"/>
<proteinExistence type="predicted"/>
<evidence type="ECO:0000313" key="1">
    <source>
        <dbReference type="EMBL" id="TBU62122.1"/>
    </source>
</evidence>
<gene>
    <name evidence="1" type="ORF">BD310DRAFT_122596</name>
</gene>
<sequence length="145" mass="16465">MMLERGFLLRLGRLACLPSGLDPLPCHEETDDKRQDRSRLFSTGQHPAKPRPAPSTAQHIVFYSSPCCDALPRPAYACKSHRVNSPYQATRREISAPLLFGSSSLGWDFPRRYESLELLRPTVLCPPGHCNAIRCRRQEHRRARG</sequence>
<dbReference type="EMBL" id="ML145095">
    <property type="protein sequence ID" value="TBU62122.1"/>
    <property type="molecule type" value="Genomic_DNA"/>
</dbReference>
<reference evidence="1 2" key="1">
    <citation type="submission" date="2019-01" db="EMBL/GenBank/DDBJ databases">
        <title>Draft genome sequences of three monokaryotic isolates of the white-rot basidiomycete fungus Dichomitus squalens.</title>
        <authorList>
            <consortium name="DOE Joint Genome Institute"/>
            <person name="Lopez S.C."/>
            <person name="Andreopoulos B."/>
            <person name="Pangilinan J."/>
            <person name="Lipzen A."/>
            <person name="Riley R."/>
            <person name="Ahrendt S."/>
            <person name="Ng V."/>
            <person name="Barry K."/>
            <person name="Daum C."/>
            <person name="Grigoriev I.V."/>
            <person name="Hilden K.S."/>
            <person name="Makela M.R."/>
            <person name="de Vries R.P."/>
        </authorList>
    </citation>
    <scope>NUCLEOTIDE SEQUENCE [LARGE SCALE GENOMIC DNA]</scope>
    <source>
        <strain evidence="1 2">CBS 464.89</strain>
    </source>
</reference>
<dbReference type="Proteomes" id="UP000292082">
    <property type="component" value="Unassembled WGS sequence"/>
</dbReference>
<protein>
    <submittedName>
        <fullName evidence="1">Uncharacterized protein</fullName>
    </submittedName>
</protein>